<keyword evidence="1" id="KW-0732">Signal</keyword>
<feature type="chain" id="PRO_5002045745" description="Secreted protein" evidence="1">
    <location>
        <begin position="24"/>
        <end position="67"/>
    </location>
</feature>
<evidence type="ECO:0000313" key="2">
    <source>
        <dbReference type="EMBL" id="JAE10565.1"/>
    </source>
</evidence>
<evidence type="ECO:0008006" key="3">
    <source>
        <dbReference type="Google" id="ProtNLM"/>
    </source>
</evidence>
<accession>A0A0A9FC15</accession>
<dbReference type="EMBL" id="GBRH01187331">
    <property type="protein sequence ID" value="JAE10565.1"/>
    <property type="molecule type" value="Transcribed_RNA"/>
</dbReference>
<organism evidence="2">
    <name type="scientific">Arundo donax</name>
    <name type="common">Giant reed</name>
    <name type="synonym">Donax arundinaceus</name>
    <dbReference type="NCBI Taxonomy" id="35708"/>
    <lineage>
        <taxon>Eukaryota</taxon>
        <taxon>Viridiplantae</taxon>
        <taxon>Streptophyta</taxon>
        <taxon>Embryophyta</taxon>
        <taxon>Tracheophyta</taxon>
        <taxon>Spermatophyta</taxon>
        <taxon>Magnoliopsida</taxon>
        <taxon>Liliopsida</taxon>
        <taxon>Poales</taxon>
        <taxon>Poaceae</taxon>
        <taxon>PACMAD clade</taxon>
        <taxon>Arundinoideae</taxon>
        <taxon>Arundineae</taxon>
        <taxon>Arundo</taxon>
    </lineage>
</organism>
<sequence length="67" mass="7357">MDFALLLPLELALLLCHLPPLRSIDRTTTADCAVGTALPTKARVASRRAASLELLLWLSEMPCRRLA</sequence>
<evidence type="ECO:0000256" key="1">
    <source>
        <dbReference type="SAM" id="SignalP"/>
    </source>
</evidence>
<reference evidence="2" key="2">
    <citation type="journal article" date="2015" name="Data Brief">
        <title>Shoot transcriptome of the giant reed, Arundo donax.</title>
        <authorList>
            <person name="Barrero R.A."/>
            <person name="Guerrero F.D."/>
            <person name="Moolhuijzen P."/>
            <person name="Goolsby J.A."/>
            <person name="Tidwell J."/>
            <person name="Bellgard S.E."/>
            <person name="Bellgard M.I."/>
        </authorList>
    </citation>
    <scope>NUCLEOTIDE SEQUENCE</scope>
    <source>
        <tissue evidence="2">Shoot tissue taken approximately 20 cm above the soil surface</tissue>
    </source>
</reference>
<feature type="signal peptide" evidence="1">
    <location>
        <begin position="1"/>
        <end position="23"/>
    </location>
</feature>
<dbReference type="AlphaFoldDB" id="A0A0A9FC15"/>
<name>A0A0A9FC15_ARUDO</name>
<proteinExistence type="predicted"/>
<reference evidence="2" key="1">
    <citation type="submission" date="2014-09" db="EMBL/GenBank/DDBJ databases">
        <authorList>
            <person name="Magalhaes I.L.F."/>
            <person name="Oliveira U."/>
            <person name="Santos F.R."/>
            <person name="Vidigal T.H.D.A."/>
            <person name="Brescovit A.D."/>
            <person name="Santos A.J."/>
        </authorList>
    </citation>
    <scope>NUCLEOTIDE SEQUENCE</scope>
    <source>
        <tissue evidence="2">Shoot tissue taken approximately 20 cm above the soil surface</tissue>
    </source>
</reference>
<protein>
    <recommendedName>
        <fullName evidence="3">Secreted protein</fullName>
    </recommendedName>
</protein>